<accession>A0AAX2AE64</accession>
<dbReference type="Gene3D" id="3.40.50.2000">
    <property type="entry name" value="Glycogen Phosphorylase B"/>
    <property type="match status" value="1"/>
</dbReference>
<dbReference type="InterPro" id="IPR028098">
    <property type="entry name" value="Glyco_trans_4-like_N"/>
</dbReference>
<dbReference type="KEGG" id="hbv:ABIV_0870"/>
<evidence type="ECO:0000313" key="4">
    <source>
        <dbReference type="Proteomes" id="UP000253850"/>
    </source>
</evidence>
<keyword evidence="5" id="KW-1185">Reference proteome</keyword>
<dbReference type="EMBL" id="CP031217">
    <property type="protein sequence ID" value="AXH11879.1"/>
    <property type="molecule type" value="Genomic_DNA"/>
</dbReference>
<dbReference type="EMBL" id="PDKM01000001">
    <property type="protein sequence ID" value="RXK11001.1"/>
    <property type="molecule type" value="Genomic_DNA"/>
</dbReference>
<sequence length="380" mass="45265">MKILFIAYYFEPFSSVGAKRISYWAKHLKRVDSNISICDVITTISQTEEFDTIDNVFYVKNTNQGLLRRVIRFDKGASWLYDLKKFVKNNIKQNEYDFVVLTGDPFLHFFIINDFKKLRIKTIIDFRDPFANNPRGIVKDTFVKKIKHFILRNIEDYFLSKADCIITVNQYCIELFENYKKYLHKIKIIDNGYDEQLFKSIEKKEYIKKSEDNVIKFTYAGKLYADRNPKVFFKCIEKFDNIKFYHIGEKSEYIKEESKQISSLGFMSYKQTLETMVSFDVCTIFTSGHLFESTTKIFDYIALNKIILIITEGEVRTGQLNNITKEYPFVFWAKNNEKEIEYILRKILKDCLSMSQLEFDSYNYSREYGLKKLIEILDYN</sequence>
<protein>
    <submittedName>
        <fullName evidence="2">Glycosyltransferase, family 4</fullName>
    </submittedName>
</protein>
<dbReference type="SUPFAM" id="SSF53756">
    <property type="entry name" value="UDP-Glycosyltransferase/glycogen phosphorylase"/>
    <property type="match status" value="1"/>
</dbReference>
<evidence type="ECO:0000313" key="5">
    <source>
        <dbReference type="Proteomes" id="UP000289193"/>
    </source>
</evidence>
<dbReference type="RefSeq" id="WP_114838737.1">
    <property type="nucleotide sequence ID" value="NZ_CP031217.1"/>
</dbReference>
<dbReference type="GO" id="GO:0016757">
    <property type="term" value="F:glycosyltransferase activity"/>
    <property type="evidence" value="ECO:0007669"/>
    <property type="project" value="UniProtKB-ARBA"/>
</dbReference>
<reference evidence="3 5" key="1">
    <citation type="submission" date="2017-10" db="EMBL/GenBank/DDBJ databases">
        <title>Genomics of the genus Arcobacter.</title>
        <authorList>
            <person name="Perez-Cataluna A."/>
            <person name="Figueras M.J."/>
        </authorList>
    </citation>
    <scope>NUCLEOTIDE SEQUENCE [LARGE SCALE GENOMIC DNA]</scope>
    <source>
        <strain evidence="3 5">CECT 7835</strain>
    </source>
</reference>
<reference evidence="2 4" key="2">
    <citation type="submission" date="2018-07" db="EMBL/GenBank/DDBJ databases">
        <title>Complete genome of the Arcobacter bivalviorum type strain LMG 26154.</title>
        <authorList>
            <person name="Miller W.G."/>
            <person name="Yee E."/>
            <person name="Bono J.L."/>
        </authorList>
    </citation>
    <scope>NUCLEOTIDE SEQUENCE [LARGE SCALE GENOMIC DNA]</scope>
    <source>
        <strain evidence="2 4">LMG 26154</strain>
    </source>
</reference>
<name>A0AAX2AE64_9BACT</name>
<dbReference type="Proteomes" id="UP000253850">
    <property type="component" value="Chromosome"/>
</dbReference>
<dbReference type="Proteomes" id="UP000289193">
    <property type="component" value="Unassembled WGS sequence"/>
</dbReference>
<dbReference type="AlphaFoldDB" id="A0AAX2AE64"/>
<gene>
    <name evidence="2" type="ORF">ABIV_0870</name>
    <name evidence="3" type="ORF">CRV05_01130</name>
</gene>
<dbReference type="Pfam" id="PF13439">
    <property type="entry name" value="Glyco_transf_4"/>
    <property type="match status" value="1"/>
</dbReference>
<proteinExistence type="predicted"/>
<evidence type="ECO:0000313" key="3">
    <source>
        <dbReference type="EMBL" id="RXK11001.1"/>
    </source>
</evidence>
<evidence type="ECO:0000259" key="1">
    <source>
        <dbReference type="Pfam" id="PF13439"/>
    </source>
</evidence>
<feature type="domain" description="Glycosyltransferase subfamily 4-like N-terminal" evidence="1">
    <location>
        <begin position="68"/>
        <end position="196"/>
    </location>
</feature>
<organism evidence="3 5">
    <name type="scientific">Halarcobacter bivalviorum</name>
    <dbReference type="NCBI Taxonomy" id="663364"/>
    <lineage>
        <taxon>Bacteria</taxon>
        <taxon>Pseudomonadati</taxon>
        <taxon>Campylobacterota</taxon>
        <taxon>Epsilonproteobacteria</taxon>
        <taxon>Campylobacterales</taxon>
        <taxon>Arcobacteraceae</taxon>
        <taxon>Halarcobacter</taxon>
    </lineage>
</organism>
<evidence type="ECO:0000313" key="2">
    <source>
        <dbReference type="EMBL" id="AXH11879.1"/>
    </source>
</evidence>